<feature type="compositionally biased region" description="Acidic residues" evidence="1">
    <location>
        <begin position="180"/>
        <end position="192"/>
    </location>
</feature>
<dbReference type="Proteomes" id="UP001445076">
    <property type="component" value="Unassembled WGS sequence"/>
</dbReference>
<comment type="caution">
    <text evidence="3">The sequence shown here is derived from an EMBL/GenBank/DDBJ whole genome shotgun (WGS) entry which is preliminary data.</text>
</comment>
<feature type="region of interest" description="Disordered" evidence="1">
    <location>
        <begin position="180"/>
        <end position="232"/>
    </location>
</feature>
<feature type="compositionally biased region" description="Acidic residues" evidence="1">
    <location>
        <begin position="202"/>
        <end position="231"/>
    </location>
</feature>
<accession>A0AAW0VQ01</accession>
<evidence type="ECO:0000256" key="1">
    <source>
        <dbReference type="SAM" id="MobiDB-lite"/>
    </source>
</evidence>
<feature type="transmembrane region" description="Helical" evidence="2">
    <location>
        <begin position="20"/>
        <end position="36"/>
    </location>
</feature>
<keyword evidence="2" id="KW-0472">Membrane</keyword>
<keyword evidence="4" id="KW-1185">Reference proteome</keyword>
<keyword evidence="2" id="KW-1133">Transmembrane helix</keyword>
<dbReference type="AlphaFoldDB" id="A0AAW0VQ01"/>
<organism evidence="3 4">
    <name type="scientific">Cherax quadricarinatus</name>
    <name type="common">Australian red claw crayfish</name>
    <dbReference type="NCBI Taxonomy" id="27406"/>
    <lineage>
        <taxon>Eukaryota</taxon>
        <taxon>Metazoa</taxon>
        <taxon>Ecdysozoa</taxon>
        <taxon>Arthropoda</taxon>
        <taxon>Crustacea</taxon>
        <taxon>Multicrustacea</taxon>
        <taxon>Malacostraca</taxon>
        <taxon>Eumalacostraca</taxon>
        <taxon>Eucarida</taxon>
        <taxon>Decapoda</taxon>
        <taxon>Pleocyemata</taxon>
        <taxon>Astacidea</taxon>
        <taxon>Parastacoidea</taxon>
        <taxon>Parastacidae</taxon>
        <taxon>Cherax</taxon>
    </lineage>
</organism>
<evidence type="ECO:0000256" key="2">
    <source>
        <dbReference type="SAM" id="Phobius"/>
    </source>
</evidence>
<feature type="non-terminal residue" evidence="3">
    <location>
        <position position="320"/>
    </location>
</feature>
<name>A0AAW0VQ01_CHEQU</name>
<proteinExistence type="predicted"/>
<sequence>LHIQELITVVSRLVNMMPRYAILLAVLFYGILFLVNECTRKRKWELINAIRSRYRNELSQGLRISITSFVDAQTDSTEAVWAKIPLFNTIITLVQNYIWTERLMAEAREVVSCFSPWYVRGYLVTGALFVVLLVTLTVHNMVLFISWLNKSLKSCNKATYCCKSGQISSVNRDDVHEDLSADSDDEYEDPLADSDSVHEDPSTDCDDVHEDPSADSDDEYEDPSADADDLLGDPSVEVVDYNEDLSDNFVVTFQEDIVDLKHLLNSFEEDLDKFVFLCITHNLTGTSFSEVTNYTRSYLDFVKDTKLFIDECIKFVENPP</sequence>
<feature type="transmembrane region" description="Helical" evidence="2">
    <location>
        <begin position="122"/>
        <end position="148"/>
    </location>
</feature>
<gene>
    <name evidence="3" type="ORF">OTU49_014704</name>
</gene>
<evidence type="ECO:0000313" key="4">
    <source>
        <dbReference type="Proteomes" id="UP001445076"/>
    </source>
</evidence>
<feature type="non-terminal residue" evidence="3">
    <location>
        <position position="1"/>
    </location>
</feature>
<protein>
    <submittedName>
        <fullName evidence="3">Uncharacterized protein</fullName>
    </submittedName>
</protein>
<evidence type="ECO:0000313" key="3">
    <source>
        <dbReference type="EMBL" id="KAK8718499.1"/>
    </source>
</evidence>
<reference evidence="3 4" key="1">
    <citation type="journal article" date="2024" name="BMC Genomics">
        <title>Genome assembly of redclaw crayfish (Cherax quadricarinatus) provides insights into its immune adaptation and hypoxia tolerance.</title>
        <authorList>
            <person name="Liu Z."/>
            <person name="Zheng J."/>
            <person name="Li H."/>
            <person name="Fang K."/>
            <person name="Wang S."/>
            <person name="He J."/>
            <person name="Zhou D."/>
            <person name="Weng S."/>
            <person name="Chi M."/>
            <person name="Gu Z."/>
            <person name="He J."/>
            <person name="Li F."/>
            <person name="Wang M."/>
        </authorList>
    </citation>
    <scope>NUCLEOTIDE SEQUENCE [LARGE SCALE GENOMIC DNA]</scope>
    <source>
        <strain evidence="3">ZL_2023a</strain>
    </source>
</reference>
<keyword evidence="2" id="KW-0812">Transmembrane</keyword>
<dbReference type="EMBL" id="JARKIK010006171">
    <property type="protein sequence ID" value="KAK8718499.1"/>
    <property type="molecule type" value="Genomic_DNA"/>
</dbReference>